<feature type="region of interest" description="Disordered" evidence="1">
    <location>
        <begin position="535"/>
        <end position="556"/>
    </location>
</feature>
<accession>A0A8H6WXR5</accession>
<dbReference type="OrthoDB" id="2322499at2759"/>
<dbReference type="AlphaFoldDB" id="A0A8H6WXR5"/>
<keyword evidence="3" id="KW-1185">Reference proteome</keyword>
<gene>
    <name evidence="2" type="ORF">MVEN_02492900</name>
</gene>
<protein>
    <submittedName>
        <fullName evidence="2">F-box domain-containing protein</fullName>
    </submittedName>
</protein>
<dbReference type="Proteomes" id="UP000620124">
    <property type="component" value="Unassembled WGS sequence"/>
</dbReference>
<name>A0A8H6WXR5_9AGAR</name>
<reference evidence="2" key="1">
    <citation type="submission" date="2020-05" db="EMBL/GenBank/DDBJ databases">
        <title>Mycena genomes resolve the evolution of fungal bioluminescence.</title>
        <authorList>
            <person name="Tsai I.J."/>
        </authorList>
    </citation>
    <scope>NUCLEOTIDE SEQUENCE</scope>
    <source>
        <strain evidence="2">CCC161011</strain>
    </source>
</reference>
<sequence length="556" mass="64623">MSVREILSSHYSLYLPQNCLAVPVSTIIWSARKRLCKKCIEADFGKWSEVIAETHLESALIYTLVPSYREFHRGRRGWRRTQEVYSYDVATKLNEECAAFRKGGAIDTTDPAYTEWYERKYNEIKEINAHAELCGTWAANRTTERKDELDDARRLRRESIIERLTALGWGEEIPHHTRDFNSHKLVKQPKELTDRIWKNIEGPLVEFLTVLKKERLAAACVKLIRERRHLAAQVYNKFRETFPPEHPHPPRVEVLLTEPFRVIIEDTPLPPDEEKVTEESFAAALLSVPDFSADWVRRQNKALVQILKKVHPDSVETDLHLATTFFTCSEQLNAEPICYPRILVHSMATNFQYHRDFNTLQGTLGEEAWNHDGKIKFHERAEHNVRSIVEACELDPDVITRAEMDEINPALECLNCSNETGRLLMRWIQAAHHHCGSASVMPSWKCLDVHEDRILEEEEKRVLESSVTPYSYWQEHYCCKFCGDSRKMTVSKLKDHLRTEHNISEISFQHFEYHLDAPLSNRHPRPVRLKPVQEVETKESENKVTVAEAEVDISAP</sequence>
<comment type="caution">
    <text evidence="2">The sequence shown here is derived from an EMBL/GenBank/DDBJ whole genome shotgun (WGS) entry which is preliminary data.</text>
</comment>
<organism evidence="2 3">
    <name type="scientific">Mycena venus</name>
    <dbReference type="NCBI Taxonomy" id="2733690"/>
    <lineage>
        <taxon>Eukaryota</taxon>
        <taxon>Fungi</taxon>
        <taxon>Dikarya</taxon>
        <taxon>Basidiomycota</taxon>
        <taxon>Agaricomycotina</taxon>
        <taxon>Agaricomycetes</taxon>
        <taxon>Agaricomycetidae</taxon>
        <taxon>Agaricales</taxon>
        <taxon>Marasmiineae</taxon>
        <taxon>Mycenaceae</taxon>
        <taxon>Mycena</taxon>
    </lineage>
</organism>
<evidence type="ECO:0000256" key="1">
    <source>
        <dbReference type="SAM" id="MobiDB-lite"/>
    </source>
</evidence>
<evidence type="ECO:0000313" key="3">
    <source>
        <dbReference type="Proteomes" id="UP000620124"/>
    </source>
</evidence>
<evidence type="ECO:0000313" key="2">
    <source>
        <dbReference type="EMBL" id="KAF7330532.1"/>
    </source>
</evidence>
<proteinExistence type="predicted"/>
<dbReference type="EMBL" id="JACAZI010000033">
    <property type="protein sequence ID" value="KAF7330532.1"/>
    <property type="molecule type" value="Genomic_DNA"/>
</dbReference>